<protein>
    <submittedName>
        <fullName evidence="12">Sugar porter (SP) family MFS transporter</fullName>
    </submittedName>
</protein>
<keyword evidence="7 10" id="KW-1133">Transmembrane helix</keyword>
<dbReference type="GO" id="GO:0022857">
    <property type="term" value="F:transmembrane transporter activity"/>
    <property type="evidence" value="ECO:0007669"/>
    <property type="project" value="InterPro"/>
</dbReference>
<feature type="transmembrane region" description="Helical" evidence="10">
    <location>
        <begin position="368"/>
        <end position="388"/>
    </location>
</feature>
<dbReference type="InterPro" id="IPR003663">
    <property type="entry name" value="Sugar/inositol_transpt"/>
</dbReference>
<dbReference type="PRINTS" id="PR00171">
    <property type="entry name" value="SUGRTRNSPORT"/>
</dbReference>
<keyword evidence="5" id="KW-0762">Sugar transport</keyword>
<evidence type="ECO:0000256" key="4">
    <source>
        <dbReference type="ARBA" id="ARBA00022475"/>
    </source>
</evidence>
<dbReference type="InterPro" id="IPR036259">
    <property type="entry name" value="MFS_trans_sf"/>
</dbReference>
<dbReference type="SUPFAM" id="SSF103473">
    <property type="entry name" value="MFS general substrate transporter"/>
    <property type="match status" value="1"/>
</dbReference>
<feature type="transmembrane region" description="Helical" evidence="10">
    <location>
        <begin position="233"/>
        <end position="259"/>
    </location>
</feature>
<feature type="transmembrane region" description="Helical" evidence="10">
    <location>
        <begin position="329"/>
        <end position="356"/>
    </location>
</feature>
<evidence type="ECO:0000256" key="2">
    <source>
        <dbReference type="ARBA" id="ARBA00010992"/>
    </source>
</evidence>
<evidence type="ECO:0000256" key="9">
    <source>
        <dbReference type="RuleBase" id="RU003346"/>
    </source>
</evidence>
<evidence type="ECO:0000256" key="5">
    <source>
        <dbReference type="ARBA" id="ARBA00022597"/>
    </source>
</evidence>
<dbReference type="OrthoDB" id="9784658at2"/>
<evidence type="ECO:0000259" key="11">
    <source>
        <dbReference type="PROSITE" id="PS50850"/>
    </source>
</evidence>
<feature type="domain" description="Major facilitator superfamily (MFS) profile" evidence="11">
    <location>
        <begin position="5"/>
        <end position="423"/>
    </location>
</feature>
<dbReference type="EMBL" id="SLWL01000001">
    <property type="protein sequence ID" value="TCO16030.1"/>
    <property type="molecule type" value="Genomic_DNA"/>
</dbReference>
<organism evidence="12 13">
    <name type="scientific">Camelimonas lactis</name>
    <dbReference type="NCBI Taxonomy" id="659006"/>
    <lineage>
        <taxon>Bacteria</taxon>
        <taxon>Pseudomonadati</taxon>
        <taxon>Pseudomonadota</taxon>
        <taxon>Alphaproteobacteria</taxon>
        <taxon>Hyphomicrobiales</taxon>
        <taxon>Chelatococcaceae</taxon>
        <taxon>Camelimonas</taxon>
    </lineage>
</organism>
<evidence type="ECO:0000313" key="13">
    <source>
        <dbReference type="Proteomes" id="UP000294881"/>
    </source>
</evidence>
<name>A0A4R2GXQ7_9HYPH</name>
<feature type="transmembrane region" description="Helical" evidence="10">
    <location>
        <begin position="96"/>
        <end position="117"/>
    </location>
</feature>
<dbReference type="AlphaFoldDB" id="A0A4R2GXQ7"/>
<dbReference type="PANTHER" id="PTHR48023">
    <property type="entry name" value="D-XYLOSE-PROTON SYMPORTER-LIKE 2"/>
    <property type="match status" value="1"/>
</dbReference>
<evidence type="ECO:0000256" key="3">
    <source>
        <dbReference type="ARBA" id="ARBA00022448"/>
    </source>
</evidence>
<dbReference type="InterPro" id="IPR020846">
    <property type="entry name" value="MFS_dom"/>
</dbReference>
<feature type="transmembrane region" description="Helical" evidence="10">
    <location>
        <begin position="157"/>
        <end position="176"/>
    </location>
</feature>
<dbReference type="FunFam" id="1.20.1250.20:FF:000218">
    <property type="entry name" value="facilitated trehalose transporter Tret1"/>
    <property type="match status" value="1"/>
</dbReference>
<dbReference type="RefSeq" id="WP_132001878.1">
    <property type="nucleotide sequence ID" value="NZ_JBHUNN010000002.1"/>
</dbReference>
<evidence type="ECO:0000256" key="6">
    <source>
        <dbReference type="ARBA" id="ARBA00022692"/>
    </source>
</evidence>
<keyword evidence="6 10" id="KW-0812">Transmembrane</keyword>
<feature type="transmembrane region" description="Helical" evidence="10">
    <location>
        <begin position="271"/>
        <end position="292"/>
    </location>
</feature>
<evidence type="ECO:0000256" key="8">
    <source>
        <dbReference type="ARBA" id="ARBA00023136"/>
    </source>
</evidence>
<dbReference type="GO" id="GO:0005886">
    <property type="term" value="C:plasma membrane"/>
    <property type="evidence" value="ECO:0007669"/>
    <property type="project" value="UniProtKB-SubCell"/>
</dbReference>
<gene>
    <name evidence="12" type="ORF">EV666_101280</name>
</gene>
<keyword evidence="4" id="KW-1003">Cell membrane</keyword>
<comment type="similarity">
    <text evidence="2 9">Belongs to the major facilitator superfamily. Sugar transporter (TC 2.A.1.1) family.</text>
</comment>
<keyword evidence="13" id="KW-1185">Reference proteome</keyword>
<dbReference type="InterPro" id="IPR005829">
    <property type="entry name" value="Sugar_transporter_CS"/>
</dbReference>
<feature type="transmembrane region" description="Helical" evidence="10">
    <location>
        <begin position="43"/>
        <end position="63"/>
    </location>
</feature>
<dbReference type="PROSITE" id="PS00216">
    <property type="entry name" value="SUGAR_TRANSPORT_1"/>
    <property type="match status" value="1"/>
</dbReference>
<evidence type="ECO:0000256" key="7">
    <source>
        <dbReference type="ARBA" id="ARBA00022989"/>
    </source>
</evidence>
<evidence type="ECO:0000256" key="10">
    <source>
        <dbReference type="SAM" id="Phobius"/>
    </source>
</evidence>
<dbReference type="GO" id="GO:1904659">
    <property type="term" value="P:D-glucose transmembrane transport"/>
    <property type="evidence" value="ECO:0007669"/>
    <property type="project" value="TreeGrafter"/>
</dbReference>
<evidence type="ECO:0000313" key="12">
    <source>
        <dbReference type="EMBL" id="TCO16030.1"/>
    </source>
</evidence>
<comment type="caution">
    <text evidence="12">The sequence shown here is derived from an EMBL/GenBank/DDBJ whole genome shotgun (WGS) entry which is preliminary data.</text>
</comment>
<dbReference type="NCBIfam" id="TIGR00879">
    <property type="entry name" value="SP"/>
    <property type="match status" value="1"/>
</dbReference>
<feature type="transmembrane region" description="Helical" evidence="10">
    <location>
        <begin position="129"/>
        <end position="151"/>
    </location>
</feature>
<sequence>MPYIVAIIAGLSGFLFGYDEGVIAGALSSLRQAFTFSPWLEGCMTAAVPFGALFGSLAGGWLADRCGRRGALILAGTLFSIGAVVSSLAWDAASLTAARLAIGLAIGLAAVAAPLYISENAPARHRGMLVSFYQLAITLGILGAYIAGYGFEGSWRTMFAIGMVPGVILAIAMATMHDTPRWLMLRGRETEAHGALIRNGLGAQAEAELEGIRRSIAATPATVRWSALFSRRVLPATTVAVGLFILQQLSGINAVIYYAPLVFHEAGFGSHGAQLLATIGIGVVNVAMTLVSMALIDRIGRRRMLYIGFAGAALSLAVIAGAAASNLPWLNAVAFASLLAYIAAFAISIGPLPWLMMSEIFPIDVRPLGMGLASIANWAFNALVVFAFPALLGMVGLTGVFAGFAIACLVGVIFTWALVPETTGASLEDIEARLSSGERLRDMTRVA</sequence>
<dbReference type="PANTHER" id="PTHR48023:SF4">
    <property type="entry name" value="D-XYLOSE-PROTON SYMPORTER-LIKE 2"/>
    <property type="match status" value="1"/>
</dbReference>
<dbReference type="Pfam" id="PF00083">
    <property type="entry name" value="Sugar_tr"/>
    <property type="match status" value="1"/>
</dbReference>
<accession>A0A4R2GXQ7</accession>
<feature type="transmembrane region" description="Helical" evidence="10">
    <location>
        <begin position="70"/>
        <end position="90"/>
    </location>
</feature>
<proteinExistence type="inferred from homology"/>
<dbReference type="Proteomes" id="UP000294881">
    <property type="component" value="Unassembled WGS sequence"/>
</dbReference>
<evidence type="ECO:0000256" key="1">
    <source>
        <dbReference type="ARBA" id="ARBA00004651"/>
    </source>
</evidence>
<feature type="transmembrane region" description="Helical" evidence="10">
    <location>
        <begin position="304"/>
        <end position="323"/>
    </location>
</feature>
<feature type="transmembrane region" description="Helical" evidence="10">
    <location>
        <begin position="394"/>
        <end position="419"/>
    </location>
</feature>
<dbReference type="Gene3D" id="1.20.1250.20">
    <property type="entry name" value="MFS general substrate transporter like domains"/>
    <property type="match status" value="1"/>
</dbReference>
<reference evidence="12 13" key="1">
    <citation type="submission" date="2019-03" db="EMBL/GenBank/DDBJ databases">
        <title>Genomic Encyclopedia of Type Strains, Phase IV (KMG-IV): sequencing the most valuable type-strain genomes for metagenomic binning, comparative biology and taxonomic classification.</title>
        <authorList>
            <person name="Goeker M."/>
        </authorList>
    </citation>
    <scope>NUCLEOTIDE SEQUENCE [LARGE SCALE GENOMIC DNA]</scope>
    <source>
        <strain evidence="12 13">DSM 22958</strain>
    </source>
</reference>
<keyword evidence="3 9" id="KW-0813">Transport</keyword>
<dbReference type="InterPro" id="IPR005828">
    <property type="entry name" value="MFS_sugar_transport-like"/>
</dbReference>
<dbReference type="PROSITE" id="PS50850">
    <property type="entry name" value="MFS"/>
    <property type="match status" value="1"/>
</dbReference>
<keyword evidence="8 10" id="KW-0472">Membrane</keyword>
<comment type="subcellular location">
    <subcellularLocation>
        <location evidence="1">Cell membrane</location>
        <topology evidence="1">Multi-pass membrane protein</topology>
    </subcellularLocation>
</comment>
<dbReference type="InterPro" id="IPR050820">
    <property type="entry name" value="MFS_Sugar_Transporter"/>
</dbReference>